<dbReference type="RefSeq" id="WP_015810183.1">
    <property type="nucleotide sequence ID" value="NC_013037.1"/>
</dbReference>
<evidence type="ECO:0000313" key="2">
    <source>
        <dbReference type="Proteomes" id="UP000002011"/>
    </source>
</evidence>
<name>C6W169_DYAFD</name>
<dbReference type="KEGG" id="dfe:Dfer_0664"/>
<dbReference type="eggNOG" id="COG4942">
    <property type="taxonomic scope" value="Bacteria"/>
</dbReference>
<organism evidence="1 2">
    <name type="scientific">Dyadobacter fermentans (strain ATCC 700827 / DSM 18053 / CIP 107007 / KCTC 52180 / NS114)</name>
    <dbReference type="NCBI Taxonomy" id="471854"/>
    <lineage>
        <taxon>Bacteria</taxon>
        <taxon>Pseudomonadati</taxon>
        <taxon>Bacteroidota</taxon>
        <taxon>Cytophagia</taxon>
        <taxon>Cytophagales</taxon>
        <taxon>Spirosomataceae</taxon>
        <taxon>Dyadobacter</taxon>
    </lineage>
</organism>
<dbReference type="Proteomes" id="UP000002011">
    <property type="component" value="Chromosome"/>
</dbReference>
<dbReference type="HOGENOM" id="CLU_032286_0_0_10"/>
<protein>
    <submittedName>
        <fullName evidence="1">Uncharacterized protein</fullName>
    </submittedName>
</protein>
<proteinExistence type="predicted"/>
<dbReference type="AlphaFoldDB" id="C6W169"/>
<accession>C6W169</accession>
<sequence>MHIIQKNIIELELPAHEDGFAWQERMARLCEEKMNALLDALFERIDTGNATIEIAEIRIDLGAIQGNNFEKAFLEAAKTAIVRELGIQMAEKSQEFHINSGSPEGMQHPDIRLFAYFLGHGVFPWWSGVRSVGEIEERITRYLATADREYARSIFAGVFKPESAKRRFIRQFSAPFQVDFLQYFNANYTAAFQFLHAVFSEINLMTFQVKTVEEIAETVKIRLHEAVLADQKIDLNTLILNIYADTNIAGLTRAKGTPAAGHTLPEKVINAIEAASSQYSNAAPNLDLEFLKEHITNHVPASSDQTQKAAANAAEVDGIYIGNAGLVLLAPFLSEYLKACGAIENDELTDPDLAVHAIQYLATGQQCTTENELVLNKILCGIPLEAEVLREVELPEAIRNEADKLMEAVIFYWDVLKDTSIAGLQNSFLQRGGKISVHDDGDWLLQVEQAGYDLLLAHLPWTYSIIKLPVMTKTLWVEWA</sequence>
<dbReference type="STRING" id="471854.Dfer_0664"/>
<reference evidence="1 2" key="1">
    <citation type="journal article" date="2009" name="Stand. Genomic Sci.">
        <title>Complete genome sequence of Dyadobacter fermentans type strain (NS114).</title>
        <authorList>
            <person name="Lang E."/>
            <person name="Lapidus A."/>
            <person name="Chertkov O."/>
            <person name="Brettin T."/>
            <person name="Detter J.C."/>
            <person name="Han C."/>
            <person name="Copeland A."/>
            <person name="Glavina Del Rio T."/>
            <person name="Nolan M."/>
            <person name="Chen F."/>
            <person name="Lucas S."/>
            <person name="Tice H."/>
            <person name="Cheng J.F."/>
            <person name="Land M."/>
            <person name="Hauser L."/>
            <person name="Chang Y.J."/>
            <person name="Jeffries C.D."/>
            <person name="Kopitz M."/>
            <person name="Bruce D."/>
            <person name="Goodwin L."/>
            <person name="Pitluck S."/>
            <person name="Ovchinnikova G."/>
            <person name="Pati A."/>
            <person name="Ivanova N."/>
            <person name="Mavrommatis K."/>
            <person name="Chen A."/>
            <person name="Palaniappan K."/>
            <person name="Chain P."/>
            <person name="Bristow J."/>
            <person name="Eisen J.A."/>
            <person name="Markowitz V."/>
            <person name="Hugenholtz P."/>
            <person name="Goker M."/>
            <person name="Rohde M."/>
            <person name="Kyrpides N.C."/>
            <person name="Klenk H.P."/>
        </authorList>
    </citation>
    <scope>NUCLEOTIDE SEQUENCE [LARGE SCALE GENOMIC DNA]</scope>
    <source>
        <strain evidence="2">ATCC 700827 / DSM 18053 / CIP 107007 / KCTC 52180 / NS114</strain>
    </source>
</reference>
<gene>
    <name evidence="1" type="ordered locus">Dfer_0664</name>
</gene>
<dbReference type="Pfam" id="PF19268">
    <property type="entry name" value="CIS_TMP"/>
    <property type="match status" value="1"/>
</dbReference>
<dbReference type="InterPro" id="IPR045538">
    <property type="entry name" value="CIS_TMP"/>
</dbReference>
<keyword evidence="2" id="KW-1185">Reference proteome</keyword>
<dbReference type="OrthoDB" id="1488184at2"/>
<evidence type="ECO:0000313" key="1">
    <source>
        <dbReference type="EMBL" id="ACT91926.1"/>
    </source>
</evidence>
<dbReference type="EMBL" id="CP001619">
    <property type="protein sequence ID" value="ACT91926.1"/>
    <property type="molecule type" value="Genomic_DNA"/>
</dbReference>